<comment type="subcellular location">
    <subcellularLocation>
        <location evidence="1">Membrane</location>
        <topology evidence="1">Multi-pass membrane protein</topology>
    </subcellularLocation>
</comment>
<evidence type="ECO:0000256" key="5">
    <source>
        <dbReference type="SAM" id="Phobius"/>
    </source>
</evidence>
<evidence type="ECO:0000256" key="1">
    <source>
        <dbReference type="ARBA" id="ARBA00004141"/>
    </source>
</evidence>
<dbReference type="AlphaFoldDB" id="A0A1X9NE48"/>
<gene>
    <name evidence="6" type="ORF">BST96_05575</name>
</gene>
<keyword evidence="4 5" id="KW-0472">Membrane</keyword>
<evidence type="ECO:0000256" key="2">
    <source>
        <dbReference type="ARBA" id="ARBA00022692"/>
    </source>
</evidence>
<feature type="transmembrane region" description="Helical" evidence="5">
    <location>
        <begin position="68"/>
        <end position="90"/>
    </location>
</feature>
<dbReference type="RefSeq" id="WP_085760481.1">
    <property type="nucleotide sequence ID" value="NZ_CP019343.1"/>
</dbReference>
<accession>A0A1X9NE48</accession>
<dbReference type="PANTHER" id="PTHR36460">
    <property type="entry name" value="UPF0132 DOMAIN PROTEIN (AFU_ORTHOLOGUE AFUA_3G10255)"/>
    <property type="match status" value="1"/>
</dbReference>
<reference evidence="6 7" key="1">
    <citation type="submission" date="2016-11" db="EMBL/GenBank/DDBJ databases">
        <title>Trade-off between light-utilization and light-protection in marine flavobacteria.</title>
        <authorList>
            <person name="Kumagai Y."/>
        </authorList>
    </citation>
    <scope>NUCLEOTIDE SEQUENCE [LARGE SCALE GENOMIC DNA]</scope>
    <source>
        <strain evidence="6 7">NBRC 107125</strain>
    </source>
</reference>
<evidence type="ECO:0000313" key="7">
    <source>
        <dbReference type="Proteomes" id="UP000193450"/>
    </source>
</evidence>
<evidence type="ECO:0008006" key="8">
    <source>
        <dbReference type="Google" id="ProtNLM"/>
    </source>
</evidence>
<evidence type="ECO:0000256" key="4">
    <source>
        <dbReference type="ARBA" id="ARBA00023136"/>
    </source>
</evidence>
<dbReference type="KEGG" id="osg:BST96_05575"/>
<feature type="transmembrane region" description="Helical" evidence="5">
    <location>
        <begin position="43"/>
        <end position="62"/>
    </location>
</feature>
<feature type="transmembrane region" description="Helical" evidence="5">
    <location>
        <begin position="12"/>
        <end position="31"/>
    </location>
</feature>
<organism evidence="6 7">
    <name type="scientific">Oceanicoccus sagamiensis</name>
    <dbReference type="NCBI Taxonomy" id="716816"/>
    <lineage>
        <taxon>Bacteria</taxon>
        <taxon>Pseudomonadati</taxon>
        <taxon>Pseudomonadota</taxon>
        <taxon>Gammaproteobacteria</taxon>
        <taxon>Cellvibrionales</taxon>
        <taxon>Spongiibacteraceae</taxon>
        <taxon>Oceanicoccus</taxon>
    </lineage>
</organism>
<evidence type="ECO:0000313" key="6">
    <source>
        <dbReference type="EMBL" id="ARN76310.1"/>
    </source>
</evidence>
<dbReference type="PANTHER" id="PTHR36460:SF1">
    <property type="entry name" value="UPF0132 DOMAIN PROTEIN (AFU_ORTHOLOGUE AFUA_3G10255)"/>
    <property type="match status" value="1"/>
</dbReference>
<name>A0A1X9NE48_9GAMM</name>
<dbReference type="GO" id="GO:0016020">
    <property type="term" value="C:membrane"/>
    <property type="evidence" value="ECO:0007669"/>
    <property type="project" value="UniProtKB-SubCell"/>
</dbReference>
<dbReference type="EMBL" id="CP019343">
    <property type="protein sequence ID" value="ARN76310.1"/>
    <property type="molecule type" value="Genomic_DNA"/>
</dbReference>
<protein>
    <recommendedName>
        <fullName evidence="8">DUF4870 domain-containing protein</fullName>
    </recommendedName>
</protein>
<sequence>MNDSYTGLPDNIAKCLAYVFGWISGLAIFFIEKQDPAVRFHGAQSIVLFGSLTVLNIFLPIIPALGPLIMVVLAPISLILWLVLMAMSLAGNAPRLPIIANFADQLLDKGSDDDFDPSDKLDNE</sequence>
<keyword evidence="7" id="KW-1185">Reference proteome</keyword>
<keyword evidence="2 5" id="KW-0812">Transmembrane</keyword>
<keyword evidence="3 5" id="KW-1133">Transmembrane helix</keyword>
<evidence type="ECO:0000256" key="3">
    <source>
        <dbReference type="ARBA" id="ARBA00022989"/>
    </source>
</evidence>
<proteinExistence type="predicted"/>
<dbReference type="OrthoDB" id="5149061at2"/>
<dbReference type="Proteomes" id="UP000193450">
    <property type="component" value="Chromosome"/>
</dbReference>